<reference evidence="5" key="1">
    <citation type="submission" date="2022-11" db="EMBL/GenBank/DDBJ databases">
        <title>Alteromonas sp. nov., isolated from sea water of the Qingdao.</title>
        <authorList>
            <person name="Wang Q."/>
        </authorList>
    </citation>
    <scope>NUCLEOTIDE SEQUENCE</scope>
    <source>
        <strain evidence="5">ASW11-7</strain>
    </source>
</reference>
<feature type="transmembrane region" description="Helical" evidence="2">
    <location>
        <begin position="577"/>
        <end position="598"/>
    </location>
</feature>
<evidence type="ECO:0000313" key="5">
    <source>
        <dbReference type="EMBL" id="MCW8107339.1"/>
    </source>
</evidence>
<keyword evidence="6" id="KW-1185">Reference proteome</keyword>
<gene>
    <name evidence="5" type="ORF">OPS25_02315</name>
</gene>
<evidence type="ECO:0000259" key="3">
    <source>
        <dbReference type="Pfam" id="PF09822"/>
    </source>
</evidence>
<name>A0ABT3P3K2_9ALTE</name>
<dbReference type="InterPro" id="IPR019196">
    <property type="entry name" value="ABC_transp_unknown"/>
</dbReference>
<dbReference type="InterPro" id="IPR055396">
    <property type="entry name" value="DUF7088"/>
</dbReference>
<dbReference type="Pfam" id="PF23357">
    <property type="entry name" value="DUF7088"/>
    <property type="match status" value="1"/>
</dbReference>
<evidence type="ECO:0000313" key="6">
    <source>
        <dbReference type="Proteomes" id="UP001142810"/>
    </source>
</evidence>
<feature type="coiled-coil region" evidence="1">
    <location>
        <begin position="502"/>
        <end position="529"/>
    </location>
</feature>
<accession>A0ABT3P3K2</accession>
<protein>
    <submittedName>
        <fullName evidence="5">GldG family protein</fullName>
    </submittedName>
</protein>
<keyword evidence="2" id="KW-0812">Transmembrane</keyword>
<evidence type="ECO:0000256" key="2">
    <source>
        <dbReference type="SAM" id="Phobius"/>
    </source>
</evidence>
<evidence type="ECO:0000259" key="4">
    <source>
        <dbReference type="Pfam" id="PF23357"/>
    </source>
</evidence>
<keyword evidence="1" id="KW-0175">Coiled coil</keyword>
<dbReference type="Proteomes" id="UP001142810">
    <property type="component" value="Unassembled WGS sequence"/>
</dbReference>
<sequence length="614" mass="67524">MNKISAIASLTLLTFLFVSLVIVNNQLLDQFRVDLTENKVYSLSTGSKAVLKEINEPVTLYFFFSDTTSKGMTGLRNYADRVKSLLKEFSQSSEGKVVLKVIDPKPFSEAEDQASRFGLTAANLGAVGDPVYFGLAGTNAYDDQFTIGFFDPQKEQFLEYDIAKLIYQLSDPDPVKVALITDLPVSGGQNPMTGEYTDPMVFFEQLSQLYDVEVVSGSATALPDNTDVVMLAHTKSLSATLSYAIDQFTMNNGRIIAFVDPHYESDPMAMMGALEPNHSSFELLNKWGIDISSSIILDAKLGLDVRSQSGGVVRHPGILGLTAKNLDRKDVTTANLEVINGASFGALTLDETSALNLQPLLTTSANAVKMEASTYLQQSSPEAIQRQMGDASASYILGGKITGKANSAFATPPQGSEQKHVSNTNGLKLVVVADADILADRYWVQQSSFFGQPIYTPFANNGDFITNLVDNMAGSNALISIRSRGSFVRPFTTVVDLELKAEERFREQEERLQLQLQQTEDKLAQLQAQQDQSGSLVISAEQQNAIDEFIQQRVEIRKKLREVRFELERDIAALGNFLKFINVAAAPVVLVCLLYLAARMLRRRAGKQWMGETE</sequence>
<proteinExistence type="predicted"/>
<dbReference type="EMBL" id="JAPFRD010000002">
    <property type="protein sequence ID" value="MCW8107339.1"/>
    <property type="molecule type" value="Genomic_DNA"/>
</dbReference>
<organism evidence="5 6">
    <name type="scientific">Alteromonas aquimaris</name>
    <dbReference type="NCBI Taxonomy" id="2998417"/>
    <lineage>
        <taxon>Bacteria</taxon>
        <taxon>Pseudomonadati</taxon>
        <taxon>Pseudomonadota</taxon>
        <taxon>Gammaproteobacteria</taxon>
        <taxon>Alteromonadales</taxon>
        <taxon>Alteromonadaceae</taxon>
        <taxon>Alteromonas/Salinimonas group</taxon>
        <taxon>Alteromonas</taxon>
    </lineage>
</organism>
<dbReference type="RefSeq" id="WP_265616035.1">
    <property type="nucleotide sequence ID" value="NZ_JAPFRD010000002.1"/>
</dbReference>
<feature type="domain" description="DUF7088" evidence="4">
    <location>
        <begin position="37"/>
        <end position="137"/>
    </location>
</feature>
<feature type="domain" description="ABC-type uncharacterised transport system" evidence="3">
    <location>
        <begin position="176"/>
        <end position="467"/>
    </location>
</feature>
<evidence type="ECO:0000256" key="1">
    <source>
        <dbReference type="SAM" id="Coils"/>
    </source>
</evidence>
<comment type="caution">
    <text evidence="5">The sequence shown here is derived from an EMBL/GenBank/DDBJ whole genome shotgun (WGS) entry which is preliminary data.</text>
</comment>
<dbReference type="Pfam" id="PF09822">
    <property type="entry name" value="ABC_transp_aux"/>
    <property type="match status" value="1"/>
</dbReference>
<keyword evidence="2" id="KW-0472">Membrane</keyword>
<keyword evidence="2" id="KW-1133">Transmembrane helix</keyword>